<evidence type="ECO:0000313" key="14">
    <source>
        <dbReference type="Proteomes" id="UP000447833"/>
    </source>
</evidence>
<evidence type="ECO:0000256" key="11">
    <source>
        <dbReference type="SAM" id="MobiDB-lite"/>
    </source>
</evidence>
<comment type="similarity">
    <text evidence="3 10">Belongs to the alpha-carbonic anhydrase family.</text>
</comment>
<dbReference type="PANTHER" id="PTHR18952">
    <property type="entry name" value="CARBONIC ANHYDRASE"/>
    <property type="match status" value="1"/>
</dbReference>
<evidence type="ECO:0000259" key="12">
    <source>
        <dbReference type="PROSITE" id="PS51144"/>
    </source>
</evidence>
<evidence type="ECO:0000256" key="8">
    <source>
        <dbReference type="ARBA" id="ARBA00023239"/>
    </source>
</evidence>
<dbReference type="PROSITE" id="PS51144">
    <property type="entry name" value="ALPHA_CA_2"/>
    <property type="match status" value="1"/>
</dbReference>
<sequence>MLKKISPAGVLSIAMLMGCSAETEKKIDEAEEVTWSYEGETGPSNWHTLHPEYAVCGEGEKQSPINIDVSTVELNDDLEALELTYQSTPFSLENNGHTVQLTDPTGENSISLQGEEYTLQQLHFHIPSENTLNGNHFEMEGHLVHQNEAGEPAVLAFLIEEGEGNSVLAEAFSSIPSENNKEELNIKLDSLLPQDLSTFRYSGSLTTPPCSEGVSWVVLEEPIELSEQQIGAFSERFPHGNARDPQPINNREVYVE</sequence>
<evidence type="ECO:0000256" key="2">
    <source>
        <dbReference type="ARBA" id="ARBA00002904"/>
    </source>
</evidence>
<comment type="cofactor">
    <cofactor evidence="1 10">
        <name>Zn(2+)</name>
        <dbReference type="ChEBI" id="CHEBI:29105"/>
    </cofactor>
</comment>
<dbReference type="CDD" id="cd03124">
    <property type="entry name" value="alpha_CA_prokaryotic_like"/>
    <property type="match status" value="1"/>
</dbReference>
<dbReference type="SMART" id="SM01057">
    <property type="entry name" value="Carb_anhydrase"/>
    <property type="match status" value="1"/>
</dbReference>
<keyword evidence="6 10" id="KW-0479">Metal-binding</keyword>
<organism evidence="13 14">
    <name type="scientific">Guptibacillus hwajinpoensis</name>
    <dbReference type="NCBI Taxonomy" id="208199"/>
    <lineage>
        <taxon>Bacteria</taxon>
        <taxon>Bacillati</taxon>
        <taxon>Bacillota</taxon>
        <taxon>Bacilli</taxon>
        <taxon>Bacillales</taxon>
        <taxon>Guptibacillaceae</taxon>
        <taxon>Guptibacillus</taxon>
    </lineage>
</organism>
<dbReference type="GO" id="GO:0008270">
    <property type="term" value="F:zinc ion binding"/>
    <property type="evidence" value="ECO:0007669"/>
    <property type="project" value="UniProtKB-UniRule"/>
</dbReference>
<dbReference type="PANTHER" id="PTHR18952:SF265">
    <property type="entry name" value="CARBONIC ANHYDRASE"/>
    <property type="match status" value="1"/>
</dbReference>
<comment type="caution">
    <text evidence="13">The sequence shown here is derived from an EMBL/GenBank/DDBJ whole genome shotgun (WGS) entry which is preliminary data.</text>
</comment>
<dbReference type="EMBL" id="WMEY01000007">
    <property type="protein sequence ID" value="MYL65425.1"/>
    <property type="molecule type" value="Genomic_DNA"/>
</dbReference>
<evidence type="ECO:0000256" key="1">
    <source>
        <dbReference type="ARBA" id="ARBA00001947"/>
    </source>
</evidence>
<evidence type="ECO:0000256" key="9">
    <source>
        <dbReference type="ARBA" id="ARBA00048348"/>
    </source>
</evidence>
<evidence type="ECO:0000256" key="5">
    <source>
        <dbReference type="ARBA" id="ARBA00014628"/>
    </source>
</evidence>
<evidence type="ECO:0000256" key="3">
    <source>
        <dbReference type="ARBA" id="ARBA00010718"/>
    </source>
</evidence>
<dbReference type="InterPro" id="IPR018338">
    <property type="entry name" value="Carbonic_anhydrase_a-class_CS"/>
</dbReference>
<keyword evidence="8 10" id="KW-0456">Lyase</keyword>
<dbReference type="InterPro" id="IPR041891">
    <property type="entry name" value="Alpha_CA_prokaryot-like"/>
</dbReference>
<name>A0A845F440_9BACL</name>
<dbReference type="Gene3D" id="3.10.200.10">
    <property type="entry name" value="Alpha carbonic anhydrase"/>
    <property type="match status" value="1"/>
</dbReference>
<proteinExistence type="inferred from homology"/>
<keyword evidence="7 10" id="KW-0862">Zinc</keyword>
<feature type="region of interest" description="Disordered" evidence="11">
    <location>
        <begin position="236"/>
        <end position="256"/>
    </location>
</feature>
<dbReference type="InterPro" id="IPR001148">
    <property type="entry name" value="CA_dom"/>
</dbReference>
<evidence type="ECO:0000256" key="10">
    <source>
        <dbReference type="RuleBase" id="RU367011"/>
    </source>
</evidence>
<reference evidence="13 14" key="1">
    <citation type="submission" date="2019-11" db="EMBL/GenBank/DDBJ databases">
        <title>Genome sequences of 17 halophilic strains isolated from different environments.</title>
        <authorList>
            <person name="Furrow R.E."/>
        </authorList>
    </citation>
    <scope>NUCLEOTIDE SEQUENCE [LARGE SCALE GENOMIC DNA]</scope>
    <source>
        <strain evidence="13 14">22506_14_FS</strain>
    </source>
</reference>
<evidence type="ECO:0000256" key="4">
    <source>
        <dbReference type="ARBA" id="ARBA00012925"/>
    </source>
</evidence>
<accession>A0A845F440</accession>
<dbReference type="AlphaFoldDB" id="A0A845F440"/>
<dbReference type="EC" id="4.2.1.1" evidence="4 10"/>
<dbReference type="Proteomes" id="UP000447833">
    <property type="component" value="Unassembled WGS sequence"/>
</dbReference>
<dbReference type="SUPFAM" id="SSF51069">
    <property type="entry name" value="Carbonic anhydrase"/>
    <property type="match status" value="1"/>
</dbReference>
<protein>
    <recommendedName>
        <fullName evidence="5 10">Carbonic anhydrase</fullName>
        <ecNumber evidence="4 10">4.2.1.1</ecNumber>
    </recommendedName>
</protein>
<evidence type="ECO:0000313" key="13">
    <source>
        <dbReference type="EMBL" id="MYL65425.1"/>
    </source>
</evidence>
<comment type="function">
    <text evidence="2 10">Reversible hydration of carbon dioxide.</text>
</comment>
<evidence type="ECO:0000256" key="7">
    <source>
        <dbReference type="ARBA" id="ARBA00022833"/>
    </source>
</evidence>
<dbReference type="InterPro" id="IPR023561">
    <property type="entry name" value="Carbonic_anhydrase_a-class"/>
</dbReference>
<comment type="catalytic activity">
    <reaction evidence="9 10">
        <text>hydrogencarbonate + H(+) = CO2 + H2O</text>
        <dbReference type="Rhea" id="RHEA:10748"/>
        <dbReference type="ChEBI" id="CHEBI:15377"/>
        <dbReference type="ChEBI" id="CHEBI:15378"/>
        <dbReference type="ChEBI" id="CHEBI:16526"/>
        <dbReference type="ChEBI" id="CHEBI:17544"/>
        <dbReference type="EC" id="4.2.1.1"/>
    </reaction>
</comment>
<evidence type="ECO:0000256" key="6">
    <source>
        <dbReference type="ARBA" id="ARBA00022723"/>
    </source>
</evidence>
<dbReference type="Pfam" id="PF00194">
    <property type="entry name" value="Carb_anhydrase"/>
    <property type="match status" value="1"/>
</dbReference>
<feature type="domain" description="Alpha-carbonic anhydrase" evidence="12">
    <location>
        <begin position="33"/>
        <end position="256"/>
    </location>
</feature>
<dbReference type="GO" id="GO:0004089">
    <property type="term" value="F:carbonate dehydratase activity"/>
    <property type="evidence" value="ECO:0007669"/>
    <property type="project" value="UniProtKB-UniRule"/>
</dbReference>
<gene>
    <name evidence="13" type="ORF">GLW07_18865</name>
</gene>
<dbReference type="PROSITE" id="PS00162">
    <property type="entry name" value="ALPHA_CA_1"/>
    <property type="match status" value="1"/>
</dbReference>
<dbReference type="InterPro" id="IPR036398">
    <property type="entry name" value="CA_dom_sf"/>
</dbReference>
<dbReference type="PROSITE" id="PS51257">
    <property type="entry name" value="PROKAR_LIPOPROTEIN"/>
    <property type="match status" value="1"/>
</dbReference>
<dbReference type="RefSeq" id="WP_160920796.1">
    <property type="nucleotide sequence ID" value="NZ_WMEY01000007.1"/>
</dbReference>